<sequence length="50" mass="5962">MGKSNKSKRFIQQGKNAITKYDERFPYRMTYAEAEERKNEEIENITRGGF</sequence>
<name>A0ABT9VN63_9BACI</name>
<organism evidence="1 2">
    <name type="scientific">Aeribacillus alveayuensis</name>
    <dbReference type="NCBI Taxonomy" id="279215"/>
    <lineage>
        <taxon>Bacteria</taxon>
        <taxon>Bacillati</taxon>
        <taxon>Bacillota</taxon>
        <taxon>Bacilli</taxon>
        <taxon>Bacillales</taxon>
        <taxon>Bacillaceae</taxon>
        <taxon>Aeribacillus</taxon>
    </lineage>
</organism>
<proteinExistence type="predicted"/>
<reference evidence="1 2" key="1">
    <citation type="submission" date="2023-07" db="EMBL/GenBank/DDBJ databases">
        <title>Genomic Encyclopedia of Type Strains, Phase IV (KMG-IV): sequencing the most valuable type-strain genomes for metagenomic binning, comparative biology and taxonomic classification.</title>
        <authorList>
            <person name="Goeker M."/>
        </authorList>
    </citation>
    <scope>NUCLEOTIDE SEQUENCE [LARGE SCALE GENOMIC DNA]</scope>
    <source>
        <strain evidence="1 2">DSM 19092</strain>
    </source>
</reference>
<evidence type="ECO:0008006" key="3">
    <source>
        <dbReference type="Google" id="ProtNLM"/>
    </source>
</evidence>
<gene>
    <name evidence="1" type="ORF">J2S06_001489</name>
</gene>
<protein>
    <recommendedName>
        <fullName evidence="3">Competence protein</fullName>
    </recommendedName>
</protein>
<dbReference type="RefSeq" id="WP_200894717.1">
    <property type="nucleotide sequence ID" value="NZ_JAUSTR010000004.1"/>
</dbReference>
<evidence type="ECO:0000313" key="1">
    <source>
        <dbReference type="EMBL" id="MDQ0162412.1"/>
    </source>
</evidence>
<keyword evidence="2" id="KW-1185">Reference proteome</keyword>
<accession>A0ABT9VN63</accession>
<dbReference type="EMBL" id="JAUSTR010000004">
    <property type="protein sequence ID" value="MDQ0162412.1"/>
    <property type="molecule type" value="Genomic_DNA"/>
</dbReference>
<dbReference type="Proteomes" id="UP001225646">
    <property type="component" value="Unassembled WGS sequence"/>
</dbReference>
<evidence type="ECO:0000313" key="2">
    <source>
        <dbReference type="Proteomes" id="UP001225646"/>
    </source>
</evidence>
<comment type="caution">
    <text evidence="1">The sequence shown here is derived from an EMBL/GenBank/DDBJ whole genome shotgun (WGS) entry which is preliminary data.</text>
</comment>